<accession>A0ABQ4WB51</accession>
<reference evidence="1" key="1">
    <citation type="journal article" date="2022" name="Int. J. Mol. Sci.">
        <title>Draft Genome of Tanacetum Coccineum: Genomic Comparison of Closely Related Tanacetum-Family Plants.</title>
        <authorList>
            <person name="Yamashiro T."/>
            <person name="Shiraishi A."/>
            <person name="Nakayama K."/>
            <person name="Satake H."/>
        </authorList>
    </citation>
    <scope>NUCLEOTIDE SEQUENCE</scope>
</reference>
<dbReference type="PANTHER" id="PTHR11439:SF463">
    <property type="entry name" value="REVERSE TRANSCRIPTASE TY1_COPIA-TYPE DOMAIN-CONTAINING PROTEIN"/>
    <property type="match status" value="1"/>
</dbReference>
<dbReference type="PANTHER" id="PTHR11439">
    <property type="entry name" value="GAG-POL-RELATED RETROTRANSPOSON"/>
    <property type="match status" value="1"/>
</dbReference>
<reference evidence="1" key="2">
    <citation type="submission" date="2022-01" db="EMBL/GenBank/DDBJ databases">
        <authorList>
            <person name="Yamashiro T."/>
            <person name="Shiraishi A."/>
            <person name="Satake H."/>
            <person name="Nakayama K."/>
        </authorList>
    </citation>
    <scope>NUCLEOTIDE SEQUENCE</scope>
</reference>
<evidence type="ECO:0008006" key="3">
    <source>
        <dbReference type="Google" id="ProtNLM"/>
    </source>
</evidence>
<protein>
    <recommendedName>
        <fullName evidence="3">Reverse transcriptase</fullName>
    </recommendedName>
</protein>
<name>A0ABQ4WB51_9ASTR</name>
<dbReference type="EMBL" id="BQNB010008490">
    <property type="protein sequence ID" value="GJS50077.1"/>
    <property type="molecule type" value="Genomic_DNA"/>
</dbReference>
<evidence type="ECO:0000313" key="1">
    <source>
        <dbReference type="EMBL" id="GJS50077.1"/>
    </source>
</evidence>
<dbReference type="Proteomes" id="UP001151760">
    <property type="component" value="Unassembled WGS sequence"/>
</dbReference>
<gene>
    <name evidence="1" type="ORF">Tco_0600198</name>
</gene>
<keyword evidence="2" id="KW-1185">Reference proteome</keyword>
<proteinExistence type="predicted"/>
<sequence length="282" mass="32204">MIDELDPPRSSDFLPFPECDSVFYEDFSEVDAVSSTNNENKVFNPGILIHENLYEVTNCATMEKNVKKTTNASLIHEDFNPPLYELPFHKEVPGSETLLSFSSENEEKVFNPGILTSKGVHTSLLPELSHRGPKAFKVIKNFESPMEIFPCSYGEDIRILDVPCLHFGFDSCDPVDTPMEEKSKLDEDKEGKAVDPSHYRNMIGTLLYLIASRPDLQFSICMCARYQARPTEKHLHAIKRIFRYLKGTVNRGLWYSKDSLIALTTFTDVDHIQPTNHYKEES</sequence>
<organism evidence="1 2">
    <name type="scientific">Tanacetum coccineum</name>
    <dbReference type="NCBI Taxonomy" id="301880"/>
    <lineage>
        <taxon>Eukaryota</taxon>
        <taxon>Viridiplantae</taxon>
        <taxon>Streptophyta</taxon>
        <taxon>Embryophyta</taxon>
        <taxon>Tracheophyta</taxon>
        <taxon>Spermatophyta</taxon>
        <taxon>Magnoliopsida</taxon>
        <taxon>eudicotyledons</taxon>
        <taxon>Gunneridae</taxon>
        <taxon>Pentapetalae</taxon>
        <taxon>asterids</taxon>
        <taxon>campanulids</taxon>
        <taxon>Asterales</taxon>
        <taxon>Asteraceae</taxon>
        <taxon>Asteroideae</taxon>
        <taxon>Anthemideae</taxon>
        <taxon>Anthemidinae</taxon>
        <taxon>Tanacetum</taxon>
    </lineage>
</organism>
<comment type="caution">
    <text evidence="1">The sequence shown here is derived from an EMBL/GenBank/DDBJ whole genome shotgun (WGS) entry which is preliminary data.</text>
</comment>
<evidence type="ECO:0000313" key="2">
    <source>
        <dbReference type="Proteomes" id="UP001151760"/>
    </source>
</evidence>